<dbReference type="Gene3D" id="3.30.160.60">
    <property type="entry name" value="Classic Zinc Finger"/>
    <property type="match status" value="1"/>
</dbReference>
<dbReference type="GO" id="GO:0008270">
    <property type="term" value="F:zinc ion binding"/>
    <property type="evidence" value="ECO:0007669"/>
    <property type="project" value="UniProtKB-KW"/>
</dbReference>
<evidence type="ECO:0000256" key="4">
    <source>
        <dbReference type="PROSITE-ProRule" id="PRU00042"/>
    </source>
</evidence>
<feature type="domain" description="C2H2-type" evidence="6">
    <location>
        <begin position="145"/>
        <end position="169"/>
    </location>
</feature>
<evidence type="ECO:0000313" key="7">
    <source>
        <dbReference type="EMBL" id="KAG9984218.1"/>
    </source>
</evidence>
<evidence type="ECO:0000256" key="2">
    <source>
        <dbReference type="ARBA" id="ARBA00022771"/>
    </source>
</evidence>
<feature type="compositionally biased region" description="Basic and acidic residues" evidence="5">
    <location>
        <begin position="19"/>
        <end position="28"/>
    </location>
</feature>
<proteinExistence type="predicted"/>
<dbReference type="InterPro" id="IPR013087">
    <property type="entry name" value="Znf_C2H2_type"/>
</dbReference>
<keyword evidence="1" id="KW-0479">Metal-binding</keyword>
<organism evidence="7 8">
    <name type="scientific">Aureobasidium melanogenum</name>
    <name type="common">Aureobasidium pullulans var. melanogenum</name>
    <dbReference type="NCBI Taxonomy" id="46634"/>
    <lineage>
        <taxon>Eukaryota</taxon>
        <taxon>Fungi</taxon>
        <taxon>Dikarya</taxon>
        <taxon>Ascomycota</taxon>
        <taxon>Pezizomycotina</taxon>
        <taxon>Dothideomycetes</taxon>
        <taxon>Dothideomycetidae</taxon>
        <taxon>Dothideales</taxon>
        <taxon>Saccotheciaceae</taxon>
        <taxon>Aureobasidium</taxon>
    </lineage>
</organism>
<feature type="compositionally biased region" description="Basic and acidic residues" evidence="5">
    <location>
        <begin position="40"/>
        <end position="64"/>
    </location>
</feature>
<dbReference type="EMBL" id="JAHFXS010000519">
    <property type="protein sequence ID" value="KAG9984218.1"/>
    <property type="molecule type" value="Genomic_DNA"/>
</dbReference>
<evidence type="ECO:0000256" key="3">
    <source>
        <dbReference type="ARBA" id="ARBA00022833"/>
    </source>
</evidence>
<dbReference type="SMART" id="SM00355">
    <property type="entry name" value="ZnF_C2H2"/>
    <property type="match status" value="1"/>
</dbReference>
<gene>
    <name evidence="7" type="ORF">KCU98_g5571</name>
</gene>
<dbReference type="PROSITE" id="PS00028">
    <property type="entry name" value="ZINC_FINGER_C2H2_1"/>
    <property type="match status" value="1"/>
</dbReference>
<evidence type="ECO:0000256" key="5">
    <source>
        <dbReference type="SAM" id="MobiDB-lite"/>
    </source>
</evidence>
<dbReference type="Proteomes" id="UP000729357">
    <property type="component" value="Unassembled WGS sequence"/>
</dbReference>
<comment type="caution">
    <text evidence="7">The sequence shown here is derived from an EMBL/GenBank/DDBJ whole genome shotgun (WGS) entry which is preliminary data.</text>
</comment>
<sequence length="229" mass="26211">MTFYNEHEEEPSCPPRKHVLGDRTEFKGKPHTPPAPKPKVNYEEAFKLEGDTFRRKVNDPRLEDVEPPQVKGETAKPPFWMKWEMPKVEKKETVKAHPWMSSAIHRAIRQRDPNGVINERLLEWHDGNTINSTWNLSSAYNGHGYECYICHREFSTPRALEQHIRSPVHQAPLYHCPNKTGKCGGKRFPTLAALFNHFESESCGFVKFGAVQKNVSGFLSGGGQNLITF</sequence>
<dbReference type="Pfam" id="PF12171">
    <property type="entry name" value="zf-C2H2_jaz"/>
    <property type="match status" value="1"/>
</dbReference>
<reference evidence="7" key="1">
    <citation type="journal article" date="2021" name="J Fungi (Basel)">
        <title>Virulence traits and population genomics of the black yeast Aureobasidium melanogenum.</title>
        <authorList>
            <person name="Cernosa A."/>
            <person name="Sun X."/>
            <person name="Gostincar C."/>
            <person name="Fang C."/>
            <person name="Gunde-Cimerman N."/>
            <person name="Song Z."/>
        </authorList>
    </citation>
    <scope>NUCLEOTIDE SEQUENCE</scope>
    <source>
        <strain evidence="7">EXF-9298</strain>
    </source>
</reference>
<keyword evidence="3" id="KW-0862">Zinc</keyword>
<dbReference type="InterPro" id="IPR022755">
    <property type="entry name" value="Znf_C2H2_jaz"/>
</dbReference>
<keyword evidence="2 4" id="KW-0863">Zinc-finger</keyword>
<reference evidence="7" key="2">
    <citation type="submission" date="2021-08" db="EMBL/GenBank/DDBJ databases">
        <authorList>
            <person name="Gostincar C."/>
            <person name="Sun X."/>
            <person name="Song Z."/>
            <person name="Gunde-Cimerman N."/>
        </authorList>
    </citation>
    <scope>NUCLEOTIDE SEQUENCE</scope>
    <source>
        <strain evidence="7">EXF-9298</strain>
    </source>
</reference>
<keyword evidence="8" id="KW-1185">Reference proteome</keyword>
<dbReference type="AlphaFoldDB" id="A0A9P8FUW2"/>
<protein>
    <recommendedName>
        <fullName evidence="6">C2H2-type domain-containing protein</fullName>
    </recommendedName>
</protein>
<evidence type="ECO:0000256" key="1">
    <source>
        <dbReference type="ARBA" id="ARBA00022723"/>
    </source>
</evidence>
<evidence type="ECO:0000313" key="8">
    <source>
        <dbReference type="Proteomes" id="UP000729357"/>
    </source>
</evidence>
<feature type="region of interest" description="Disordered" evidence="5">
    <location>
        <begin position="1"/>
        <end position="73"/>
    </location>
</feature>
<accession>A0A9P8FUW2</accession>
<evidence type="ECO:0000259" key="6">
    <source>
        <dbReference type="PROSITE" id="PS50157"/>
    </source>
</evidence>
<dbReference type="PROSITE" id="PS50157">
    <property type="entry name" value="ZINC_FINGER_C2H2_2"/>
    <property type="match status" value="1"/>
</dbReference>
<dbReference type="InterPro" id="IPR036236">
    <property type="entry name" value="Znf_C2H2_sf"/>
</dbReference>
<feature type="non-terminal residue" evidence="7">
    <location>
        <position position="1"/>
    </location>
</feature>
<dbReference type="SUPFAM" id="SSF57667">
    <property type="entry name" value="beta-beta-alpha zinc fingers"/>
    <property type="match status" value="1"/>
</dbReference>
<name>A0A9P8FUW2_AURME</name>